<protein>
    <recommendedName>
        <fullName evidence="2">DUF6788 domain-containing protein</fullName>
    </recommendedName>
</protein>
<reference evidence="3 4" key="1">
    <citation type="submission" date="2018-09" db="EMBL/GenBank/DDBJ databases">
        <title>Complete genome sequence of Euzebya sp. DY32-46 isolated from seawater of Pacific Ocean.</title>
        <authorList>
            <person name="Xu L."/>
            <person name="Wu Y.-H."/>
            <person name="Xu X.-W."/>
        </authorList>
    </citation>
    <scope>NUCLEOTIDE SEQUENCE [LARGE SCALE GENOMIC DNA]</scope>
    <source>
        <strain evidence="3 4">DY32-46</strain>
    </source>
</reference>
<feature type="region of interest" description="Disordered" evidence="1">
    <location>
        <begin position="101"/>
        <end position="127"/>
    </location>
</feature>
<dbReference type="InterPro" id="IPR046738">
    <property type="entry name" value="DUF6788"/>
</dbReference>
<evidence type="ECO:0000256" key="1">
    <source>
        <dbReference type="SAM" id="MobiDB-lite"/>
    </source>
</evidence>
<evidence type="ECO:0000313" key="3">
    <source>
        <dbReference type="EMBL" id="AXV05684.1"/>
    </source>
</evidence>
<feature type="domain" description="DUF6788" evidence="2">
    <location>
        <begin position="46"/>
        <end position="96"/>
    </location>
</feature>
<keyword evidence="4" id="KW-1185">Reference proteome</keyword>
<gene>
    <name evidence="3" type="ORF">DVS28_a0983</name>
</gene>
<accession>A0A346XTY7</accession>
<organism evidence="3 4">
    <name type="scientific">Euzebya pacifica</name>
    <dbReference type="NCBI Taxonomy" id="1608957"/>
    <lineage>
        <taxon>Bacteria</taxon>
        <taxon>Bacillati</taxon>
        <taxon>Actinomycetota</taxon>
        <taxon>Nitriliruptoria</taxon>
        <taxon>Euzebyales</taxon>
    </lineage>
</organism>
<dbReference type="Pfam" id="PF20586">
    <property type="entry name" value="DUF6788"/>
    <property type="match status" value="1"/>
</dbReference>
<proteinExistence type="predicted"/>
<dbReference type="Proteomes" id="UP000264006">
    <property type="component" value="Chromosome"/>
</dbReference>
<dbReference type="AlphaFoldDB" id="A0A346XTY7"/>
<name>A0A346XTY7_9ACTN</name>
<sequence>MGLSRSLVADVRRLPEPELRQLLILARGLLLDSESPVVEIDDVPGMPSVQYRQKLVRCNKDACATCPHGPYWYAHWHEEGRKRSQYIGSELPGQVRRKLEALDAERDGQPDGPAPDDDGGRPPLRLL</sequence>
<evidence type="ECO:0000259" key="2">
    <source>
        <dbReference type="Pfam" id="PF20586"/>
    </source>
</evidence>
<dbReference type="KEGG" id="euz:DVS28_a0983"/>
<dbReference type="EMBL" id="CP031165">
    <property type="protein sequence ID" value="AXV05684.1"/>
    <property type="molecule type" value="Genomic_DNA"/>
</dbReference>
<evidence type="ECO:0000313" key="4">
    <source>
        <dbReference type="Proteomes" id="UP000264006"/>
    </source>
</evidence>